<dbReference type="InterPro" id="IPR000884">
    <property type="entry name" value="TSP1_rpt"/>
</dbReference>
<dbReference type="EMBL" id="BTRK01000006">
    <property type="protein sequence ID" value="GMR62750.1"/>
    <property type="molecule type" value="Genomic_DNA"/>
</dbReference>
<evidence type="ECO:0000313" key="2">
    <source>
        <dbReference type="Proteomes" id="UP001328107"/>
    </source>
</evidence>
<name>A0AAN5DH62_9BILA</name>
<dbReference type="PANTHER" id="PTHR31936:SF2">
    <property type="entry name" value="FLO11 DOMAIN-CONTAINING PROTEIN"/>
    <property type="match status" value="1"/>
</dbReference>
<keyword evidence="2" id="KW-1185">Reference proteome</keyword>
<dbReference type="AlphaFoldDB" id="A0AAN5DH62"/>
<reference evidence="2" key="1">
    <citation type="submission" date="2022-10" db="EMBL/GenBank/DDBJ databases">
        <title>Genome assembly of Pristionchus species.</title>
        <authorList>
            <person name="Yoshida K."/>
            <person name="Sommer R.J."/>
        </authorList>
    </citation>
    <scope>NUCLEOTIDE SEQUENCE [LARGE SCALE GENOMIC DNA]</scope>
    <source>
        <strain evidence="2">RS5460</strain>
    </source>
</reference>
<dbReference type="PANTHER" id="PTHR31936">
    <property type="entry name" value="PROTEIN CBG18744"/>
    <property type="match status" value="1"/>
</dbReference>
<sequence>MGECPTTCGGCSVAKRKRTCTSMCGDCPCIGPSDDIGPCGLALCPFPAPTGTCCKPFKKAINYRTNSFFCGTASILANQC</sequence>
<accession>A0AAN5DH62</accession>
<protein>
    <submittedName>
        <fullName evidence="1">Uncharacterized protein</fullName>
    </submittedName>
</protein>
<feature type="non-terminal residue" evidence="1">
    <location>
        <position position="80"/>
    </location>
</feature>
<comment type="caution">
    <text evidence="1">The sequence shown here is derived from an EMBL/GenBank/DDBJ whole genome shotgun (WGS) entry which is preliminary data.</text>
</comment>
<organism evidence="1 2">
    <name type="scientific">Pristionchus mayeri</name>
    <dbReference type="NCBI Taxonomy" id="1317129"/>
    <lineage>
        <taxon>Eukaryota</taxon>
        <taxon>Metazoa</taxon>
        <taxon>Ecdysozoa</taxon>
        <taxon>Nematoda</taxon>
        <taxon>Chromadorea</taxon>
        <taxon>Rhabditida</taxon>
        <taxon>Rhabditina</taxon>
        <taxon>Diplogasteromorpha</taxon>
        <taxon>Diplogasteroidea</taxon>
        <taxon>Neodiplogasteridae</taxon>
        <taxon>Pristionchus</taxon>
    </lineage>
</organism>
<proteinExistence type="predicted"/>
<dbReference type="PROSITE" id="PS50092">
    <property type="entry name" value="TSP1"/>
    <property type="match status" value="1"/>
</dbReference>
<dbReference type="Proteomes" id="UP001328107">
    <property type="component" value="Unassembled WGS sequence"/>
</dbReference>
<evidence type="ECO:0000313" key="1">
    <source>
        <dbReference type="EMBL" id="GMR62750.1"/>
    </source>
</evidence>
<gene>
    <name evidence="1" type="ORF">PMAYCL1PPCAC_32945</name>
</gene>